<dbReference type="AlphaFoldDB" id="A0A8J2MB50"/>
<evidence type="ECO:0000256" key="1">
    <source>
        <dbReference type="ARBA" id="ARBA00004229"/>
    </source>
</evidence>
<dbReference type="PANTHER" id="PTHR10353:SF326">
    <property type="entry name" value="4-HYDROXY-7-METHOXY-3-OXO-3,4-DIHYDRO-2H-1,4-BENZOXAZIN-2-YL GLUCOSIDE BETA-D-GLUCOSIDASE 1, CHLOROPLASTIC"/>
    <property type="match status" value="1"/>
</dbReference>
<evidence type="ECO:0000313" key="8">
    <source>
        <dbReference type="Proteomes" id="UP000786811"/>
    </source>
</evidence>
<evidence type="ECO:0000256" key="6">
    <source>
        <dbReference type="RuleBase" id="RU003690"/>
    </source>
</evidence>
<keyword evidence="8" id="KW-1185">Reference proteome</keyword>
<reference evidence="7" key="1">
    <citation type="submission" date="2021-04" db="EMBL/GenBank/DDBJ databases">
        <authorList>
            <person name="Chebbi M.A.C M."/>
        </authorList>
    </citation>
    <scope>NUCLEOTIDE SEQUENCE</scope>
</reference>
<comment type="caution">
    <text evidence="7">The sequence shown here is derived from an EMBL/GenBank/DDBJ whole genome shotgun (WGS) entry which is preliminary data.</text>
</comment>
<keyword evidence="4" id="KW-0809">Transit peptide</keyword>
<keyword evidence="2" id="KW-0150">Chloroplast</keyword>
<dbReference type="PROSITE" id="PS00653">
    <property type="entry name" value="GLYCOSYL_HYDROL_F1_2"/>
    <property type="match status" value="1"/>
</dbReference>
<dbReference type="InterPro" id="IPR017853">
    <property type="entry name" value="GH"/>
</dbReference>
<dbReference type="GO" id="GO:0008422">
    <property type="term" value="F:beta-glucosidase activity"/>
    <property type="evidence" value="ECO:0007669"/>
    <property type="project" value="TreeGrafter"/>
</dbReference>
<accession>A0A8J2MB50</accession>
<dbReference type="PANTHER" id="PTHR10353">
    <property type="entry name" value="GLYCOSYL HYDROLASE"/>
    <property type="match status" value="1"/>
</dbReference>
<evidence type="ECO:0000256" key="2">
    <source>
        <dbReference type="ARBA" id="ARBA00022528"/>
    </source>
</evidence>
<dbReference type="OrthoDB" id="65569at2759"/>
<comment type="similarity">
    <text evidence="6">Belongs to the glycosyl hydrolase 1 family.</text>
</comment>
<evidence type="ECO:0000256" key="5">
    <source>
        <dbReference type="ARBA" id="ARBA00023157"/>
    </source>
</evidence>
<gene>
    <name evidence="7" type="ORF">HICCMSTLAB_LOCUS3165</name>
</gene>
<dbReference type="Proteomes" id="UP000786811">
    <property type="component" value="Unassembled WGS sequence"/>
</dbReference>
<dbReference type="Pfam" id="PF00232">
    <property type="entry name" value="Glyco_hydro_1"/>
    <property type="match status" value="2"/>
</dbReference>
<evidence type="ECO:0000313" key="7">
    <source>
        <dbReference type="EMBL" id="CAG5080997.1"/>
    </source>
</evidence>
<sequence length="234" mass="27487">MWLKEYRVLHFMVIFSLSFMDLNKNFVNRMNKFPSDFIFGVATSAYQTEGAWNVSNKGESIWDKMIHEHSYTIDDRTNADIATNSYYMYKTDINLAKQLGANAYRISISWPRILPNGFTSDINQDSIDFYSGWVNPLIVDWFVDYARVVFDAFGDRVKNWFTFNEPNFYCMFGYDGLFPPQINQSGIASYICGHNALLAHAKTYRLYNEQFRNKQRGLEGYSFIRYSISLWSPY</sequence>
<evidence type="ECO:0000256" key="4">
    <source>
        <dbReference type="ARBA" id="ARBA00022946"/>
    </source>
</evidence>
<proteinExistence type="inferred from homology"/>
<comment type="subcellular location">
    <subcellularLocation>
        <location evidence="1">Plastid</location>
        <location evidence="1">Chloroplast</location>
    </subcellularLocation>
</comment>
<name>A0A8J2MB50_COTCN</name>
<evidence type="ECO:0000256" key="3">
    <source>
        <dbReference type="ARBA" id="ARBA00022640"/>
    </source>
</evidence>
<keyword evidence="5" id="KW-1015">Disulfide bond</keyword>
<dbReference type="SUPFAM" id="SSF51445">
    <property type="entry name" value="(Trans)glycosidases"/>
    <property type="match status" value="1"/>
</dbReference>
<dbReference type="EMBL" id="CAJNRD030001118">
    <property type="protein sequence ID" value="CAG5080997.1"/>
    <property type="molecule type" value="Genomic_DNA"/>
</dbReference>
<dbReference type="GO" id="GO:0005975">
    <property type="term" value="P:carbohydrate metabolic process"/>
    <property type="evidence" value="ECO:0007669"/>
    <property type="project" value="InterPro"/>
</dbReference>
<dbReference type="InterPro" id="IPR001360">
    <property type="entry name" value="Glyco_hydro_1"/>
</dbReference>
<dbReference type="InterPro" id="IPR033132">
    <property type="entry name" value="GH_1_N_CS"/>
</dbReference>
<keyword evidence="3" id="KW-0934">Plastid</keyword>
<organism evidence="7 8">
    <name type="scientific">Cotesia congregata</name>
    <name type="common">Parasitoid wasp</name>
    <name type="synonym">Apanteles congregatus</name>
    <dbReference type="NCBI Taxonomy" id="51543"/>
    <lineage>
        <taxon>Eukaryota</taxon>
        <taxon>Metazoa</taxon>
        <taxon>Ecdysozoa</taxon>
        <taxon>Arthropoda</taxon>
        <taxon>Hexapoda</taxon>
        <taxon>Insecta</taxon>
        <taxon>Pterygota</taxon>
        <taxon>Neoptera</taxon>
        <taxon>Endopterygota</taxon>
        <taxon>Hymenoptera</taxon>
        <taxon>Apocrita</taxon>
        <taxon>Ichneumonoidea</taxon>
        <taxon>Braconidae</taxon>
        <taxon>Microgastrinae</taxon>
        <taxon>Cotesia</taxon>
    </lineage>
</organism>
<protein>
    <submittedName>
        <fullName evidence="7">Chloroplastic (Zea mays)</fullName>
    </submittedName>
</protein>
<dbReference type="Gene3D" id="3.20.20.80">
    <property type="entry name" value="Glycosidases"/>
    <property type="match status" value="2"/>
</dbReference>